<gene>
    <name evidence="1" type="ORF">XB16_1365</name>
</gene>
<accession>A0A2P1QSI8</accession>
<dbReference type="Gene3D" id="1.20.5.170">
    <property type="match status" value="1"/>
</dbReference>
<proteinExistence type="predicted"/>
<protein>
    <submittedName>
        <fullName evidence="1">Gam-like protein</fullName>
    </submittedName>
</protein>
<dbReference type="InterPro" id="IPR009951">
    <property type="entry name" value="Host-nuc_inhib_Gam"/>
</dbReference>
<reference evidence="1 2" key="1">
    <citation type="journal article" date="2015" name="Genome Announc.">
        <title>Draft Genome Sequences of Leptospira santarosai Strains U160, U164, and U233, Isolated from Asymptomatic Cattle.</title>
        <authorList>
            <person name="Kremer F.S."/>
            <person name="Eslabao M.R."/>
            <person name="Provisor M."/>
            <person name="Woloski R.D."/>
            <person name="Ramires O.V."/>
            <person name="Moreno L.Z."/>
            <person name="Moreno A.M."/>
            <person name="Hamond C."/>
            <person name="Lilenbaum W."/>
            <person name="Dellagostin O.A."/>
        </authorList>
    </citation>
    <scope>NUCLEOTIDE SEQUENCE [LARGE SCALE GENOMIC DNA]</scope>
    <source>
        <strain evidence="1 2">U160</strain>
    </source>
</reference>
<dbReference type="EMBL" id="CP027843">
    <property type="protein sequence ID" value="AVQ11697.1"/>
    <property type="molecule type" value="Genomic_DNA"/>
</dbReference>
<dbReference type="GO" id="GO:0042262">
    <property type="term" value="P:DNA protection"/>
    <property type="evidence" value="ECO:0007669"/>
    <property type="project" value="InterPro"/>
</dbReference>
<name>A0A2P1QSI8_9LEPT</name>
<dbReference type="Pfam" id="PF07352">
    <property type="entry name" value="Phage_Mu_Gam"/>
    <property type="match status" value="1"/>
</dbReference>
<dbReference type="AlphaFoldDB" id="A0A2P1QSI8"/>
<dbReference type="Proteomes" id="UP000033961">
    <property type="component" value="Chromosome I"/>
</dbReference>
<organism evidence="1 2">
    <name type="scientific">Leptospira santarosai</name>
    <dbReference type="NCBI Taxonomy" id="28183"/>
    <lineage>
        <taxon>Bacteria</taxon>
        <taxon>Pseudomonadati</taxon>
        <taxon>Spirochaetota</taxon>
        <taxon>Spirochaetia</taxon>
        <taxon>Leptospirales</taxon>
        <taxon>Leptospiraceae</taxon>
        <taxon>Leptospira</taxon>
    </lineage>
</organism>
<evidence type="ECO:0000313" key="2">
    <source>
        <dbReference type="Proteomes" id="UP000033961"/>
    </source>
</evidence>
<evidence type="ECO:0000313" key="1">
    <source>
        <dbReference type="EMBL" id="AVQ11697.1"/>
    </source>
</evidence>
<dbReference type="GO" id="GO:0003690">
    <property type="term" value="F:double-stranded DNA binding"/>
    <property type="evidence" value="ECO:0007669"/>
    <property type="project" value="InterPro"/>
</dbReference>
<sequence>MAKAKKAKSETKKTEEKYPLVDLPNNEYKSRADLERAIEYIGEQMLEKDRLSNEAESKIAVIRSNLEDALYPIQSKIEHATSGVAFYVKSYRDELFPDPNLKTCKMISGSIQFRKIPASVKTKGTAKFFEKILAANGLLQRFNDWAAKLSNVFIRVRIELNKEAILAEPLRAKQKLGVEINEEKERLYIKPSRLEDEISADADVEAA</sequence>
<dbReference type="SUPFAM" id="SSF161266">
    <property type="entry name" value="Gam-like"/>
    <property type="match status" value="1"/>
</dbReference>